<dbReference type="EMBL" id="FONN01000018">
    <property type="protein sequence ID" value="SFF21407.1"/>
    <property type="molecule type" value="Genomic_DNA"/>
</dbReference>
<reference evidence="2" key="1">
    <citation type="submission" date="2016-10" db="EMBL/GenBank/DDBJ databases">
        <authorList>
            <person name="Varghese N."/>
            <person name="Submissions S."/>
        </authorList>
    </citation>
    <scope>NUCLEOTIDE SEQUENCE [LARGE SCALE GENOMIC DNA]</scope>
    <source>
        <strain evidence="2">CGMCC 1.10223</strain>
    </source>
</reference>
<dbReference type="AlphaFoldDB" id="A0A1I2GXA2"/>
<name>A0A1I2GXA2_9BACL</name>
<sequence length="54" mass="6520">MMKIGRLFSDWQASKWNDQKKPVRSLDFTRLLTGFNFCRFDVFFAEVSSINDYY</sequence>
<gene>
    <name evidence="1" type="ORF">SAMN04487969_11879</name>
</gene>
<organism evidence="1 2">
    <name type="scientific">Paenibacillus algorifonticola</name>
    <dbReference type="NCBI Taxonomy" id="684063"/>
    <lineage>
        <taxon>Bacteria</taxon>
        <taxon>Bacillati</taxon>
        <taxon>Bacillota</taxon>
        <taxon>Bacilli</taxon>
        <taxon>Bacillales</taxon>
        <taxon>Paenibacillaceae</taxon>
        <taxon>Paenibacillus</taxon>
    </lineage>
</organism>
<protein>
    <submittedName>
        <fullName evidence="1">Uncharacterized protein</fullName>
    </submittedName>
</protein>
<proteinExistence type="predicted"/>
<dbReference type="RefSeq" id="WP_156182219.1">
    <property type="nucleotide sequence ID" value="NZ_FONN01000018.1"/>
</dbReference>
<accession>A0A1I2GXA2</accession>
<dbReference type="Proteomes" id="UP000183410">
    <property type="component" value="Unassembled WGS sequence"/>
</dbReference>
<evidence type="ECO:0000313" key="2">
    <source>
        <dbReference type="Proteomes" id="UP000183410"/>
    </source>
</evidence>
<evidence type="ECO:0000313" key="1">
    <source>
        <dbReference type="EMBL" id="SFF21407.1"/>
    </source>
</evidence>
<keyword evidence="2" id="KW-1185">Reference proteome</keyword>